<dbReference type="GO" id="GO:0005886">
    <property type="term" value="C:plasma membrane"/>
    <property type="evidence" value="ECO:0007669"/>
    <property type="project" value="UniProtKB-SubCell"/>
</dbReference>
<evidence type="ECO:0000259" key="7">
    <source>
        <dbReference type="Pfam" id="PF11563"/>
    </source>
</evidence>
<proteinExistence type="predicted"/>
<dbReference type="GO" id="GO:0019825">
    <property type="term" value="F:oxygen binding"/>
    <property type="evidence" value="ECO:0007669"/>
    <property type="project" value="InterPro"/>
</dbReference>
<sequence length="300" mass="35005">METIDEIKTHYRWRLAEDENLKTLAAFGEKYQEEFIEELYAFFANFKDTRKYLPDENVRQRHKAKLKKWFTELFTETHDAEYLRRLYRIGEVHVQIGLPPHYVSASISFVRQFIYGKLQLEFGRTEERDRYMKSVDKLLDVNLDVMTSSYREEELKFYLASGRLQKTLLEIVRKGAWFFDFFRIFAFSLAGAFLVLWVGYEILMIVEGKLNLEHGALSIMGSVLIMFAISELIAEEVRHLRGNPLGLRVYVAVALAALIRKILVVSLDPEKTNEMLVLAALLISLGGTYWLIRHAESRAS</sequence>
<reference evidence="8 9" key="1">
    <citation type="journal article" date="2016" name="Nat. Commun.">
        <title>Thousands of microbial genomes shed light on interconnected biogeochemical processes in an aquifer system.</title>
        <authorList>
            <person name="Anantharaman K."/>
            <person name="Brown C.T."/>
            <person name="Hug L.A."/>
            <person name="Sharon I."/>
            <person name="Castelle C.J."/>
            <person name="Probst A.J."/>
            <person name="Thomas B.C."/>
            <person name="Singh A."/>
            <person name="Wilkins M.J."/>
            <person name="Karaoz U."/>
            <person name="Brodie E.L."/>
            <person name="Williams K.H."/>
            <person name="Hubbard S.S."/>
            <person name="Banfield J.F."/>
        </authorList>
    </citation>
    <scope>NUCLEOTIDE SEQUENCE [LARGE SCALE GENOMIC DNA]</scope>
</reference>
<evidence type="ECO:0000256" key="5">
    <source>
        <dbReference type="ARBA" id="ARBA00023136"/>
    </source>
</evidence>
<keyword evidence="3 6" id="KW-0812">Transmembrane</keyword>
<evidence type="ECO:0000313" key="9">
    <source>
        <dbReference type="Proteomes" id="UP000178885"/>
    </source>
</evidence>
<gene>
    <name evidence="8" type="ORF">A2151_03355</name>
</gene>
<feature type="transmembrane region" description="Helical" evidence="6">
    <location>
        <begin position="181"/>
        <end position="203"/>
    </location>
</feature>
<keyword evidence="4 6" id="KW-1133">Transmembrane helix</keyword>
<comment type="caution">
    <text evidence="8">The sequence shown here is derived from an EMBL/GenBank/DDBJ whole genome shotgun (WGS) entry which is preliminary data.</text>
</comment>
<comment type="subcellular location">
    <subcellularLocation>
        <location evidence="1">Cell membrane</location>
        <topology evidence="1">Multi-pass membrane protein</topology>
    </subcellularLocation>
</comment>
<evidence type="ECO:0000256" key="6">
    <source>
        <dbReference type="SAM" id="Phobius"/>
    </source>
</evidence>
<protein>
    <recommendedName>
        <fullName evidence="7">Globin-sensor domain-containing protein</fullName>
    </recommendedName>
</protein>
<keyword evidence="5 6" id="KW-0472">Membrane</keyword>
<feature type="transmembrane region" description="Helical" evidence="6">
    <location>
        <begin position="275"/>
        <end position="292"/>
    </location>
</feature>
<feature type="transmembrane region" description="Helical" evidence="6">
    <location>
        <begin position="215"/>
        <end position="233"/>
    </location>
</feature>
<dbReference type="Proteomes" id="UP000178885">
    <property type="component" value="Unassembled WGS sequence"/>
</dbReference>
<evidence type="ECO:0000256" key="3">
    <source>
        <dbReference type="ARBA" id="ARBA00022692"/>
    </source>
</evidence>
<accession>A0A1F6TS69</accession>
<evidence type="ECO:0000313" key="8">
    <source>
        <dbReference type="EMBL" id="OGI47906.1"/>
    </source>
</evidence>
<dbReference type="Gene3D" id="1.10.490.10">
    <property type="entry name" value="Globins"/>
    <property type="match status" value="1"/>
</dbReference>
<dbReference type="Pfam" id="PF11563">
    <property type="entry name" value="Protoglobin"/>
    <property type="match status" value="1"/>
</dbReference>
<organism evidence="8 9">
    <name type="scientific">Candidatus Muproteobacteria bacterium RBG_16_65_34</name>
    <dbReference type="NCBI Taxonomy" id="1817760"/>
    <lineage>
        <taxon>Bacteria</taxon>
        <taxon>Pseudomonadati</taxon>
        <taxon>Pseudomonadota</taxon>
        <taxon>Candidatus Muproteobacteria</taxon>
    </lineage>
</organism>
<dbReference type="EMBL" id="MFSU01000042">
    <property type="protein sequence ID" value="OGI47906.1"/>
    <property type="molecule type" value="Genomic_DNA"/>
</dbReference>
<evidence type="ECO:0000256" key="2">
    <source>
        <dbReference type="ARBA" id="ARBA00022475"/>
    </source>
</evidence>
<dbReference type="InterPro" id="IPR020948">
    <property type="entry name" value="P_starv_induced_PsiE-like"/>
</dbReference>
<dbReference type="GO" id="GO:0020037">
    <property type="term" value="F:heme binding"/>
    <property type="evidence" value="ECO:0007669"/>
    <property type="project" value="InterPro"/>
</dbReference>
<dbReference type="InterPro" id="IPR012292">
    <property type="entry name" value="Globin/Proto"/>
</dbReference>
<feature type="transmembrane region" description="Helical" evidence="6">
    <location>
        <begin position="245"/>
        <end position="263"/>
    </location>
</feature>
<feature type="domain" description="Globin-sensor" evidence="7">
    <location>
        <begin position="3"/>
        <end position="154"/>
    </location>
</feature>
<dbReference type="AlphaFoldDB" id="A0A1F6TS69"/>
<dbReference type="InterPro" id="IPR044398">
    <property type="entry name" value="Globin-sensor_dom"/>
</dbReference>
<dbReference type="Pfam" id="PF06146">
    <property type="entry name" value="PsiE"/>
    <property type="match status" value="1"/>
</dbReference>
<dbReference type="SUPFAM" id="SSF46458">
    <property type="entry name" value="Globin-like"/>
    <property type="match status" value="1"/>
</dbReference>
<keyword evidence="2" id="KW-1003">Cell membrane</keyword>
<evidence type="ECO:0000256" key="1">
    <source>
        <dbReference type="ARBA" id="ARBA00004651"/>
    </source>
</evidence>
<dbReference type="InterPro" id="IPR009050">
    <property type="entry name" value="Globin-like_sf"/>
</dbReference>
<evidence type="ECO:0000256" key="4">
    <source>
        <dbReference type="ARBA" id="ARBA00022989"/>
    </source>
</evidence>
<name>A0A1F6TS69_9PROT</name>